<feature type="coiled-coil region" evidence="1">
    <location>
        <begin position="121"/>
        <end position="228"/>
    </location>
</feature>
<organism evidence="4">
    <name type="scientific">Daucus carota subsp. sativus</name>
    <name type="common">Carrot</name>
    <dbReference type="NCBI Taxonomy" id="79200"/>
    <lineage>
        <taxon>Eukaryota</taxon>
        <taxon>Viridiplantae</taxon>
        <taxon>Streptophyta</taxon>
        <taxon>Embryophyta</taxon>
        <taxon>Tracheophyta</taxon>
        <taxon>Spermatophyta</taxon>
        <taxon>Magnoliopsida</taxon>
        <taxon>eudicotyledons</taxon>
        <taxon>Gunneridae</taxon>
        <taxon>Pentapetalae</taxon>
        <taxon>asterids</taxon>
        <taxon>campanulids</taxon>
        <taxon>Apiales</taxon>
        <taxon>Apiaceae</taxon>
        <taxon>Apioideae</taxon>
        <taxon>Scandiceae</taxon>
        <taxon>Daucinae</taxon>
        <taxon>Daucus</taxon>
        <taxon>Daucus sect. Daucus</taxon>
    </lineage>
</organism>
<dbReference type="PANTHER" id="PTHR35766">
    <property type="entry name" value="OS08G0543600 PROTEIN"/>
    <property type="match status" value="1"/>
</dbReference>
<reference evidence="4" key="1">
    <citation type="journal article" date="2016" name="Nat. Genet.">
        <title>A high-quality carrot genome assembly provides new insights into carotenoid accumulation and asterid genome evolution.</title>
        <authorList>
            <person name="Iorizzo M."/>
            <person name="Ellison S."/>
            <person name="Senalik D."/>
            <person name="Zeng P."/>
            <person name="Satapoomin P."/>
            <person name="Huang J."/>
            <person name="Bowman M."/>
            <person name="Iovene M."/>
            <person name="Sanseverino W."/>
            <person name="Cavagnaro P."/>
            <person name="Yildiz M."/>
            <person name="Macko-Podgorni A."/>
            <person name="Moranska E."/>
            <person name="Grzebelus E."/>
            <person name="Grzebelus D."/>
            <person name="Ashrafi H."/>
            <person name="Zheng Z."/>
            <person name="Cheng S."/>
            <person name="Spooner D."/>
            <person name="Van Deynze A."/>
            <person name="Simon P."/>
        </authorList>
    </citation>
    <scope>NUCLEOTIDE SEQUENCE [LARGE SCALE GENOMIC DNA]</scope>
    <source>
        <tissue evidence="4">Leaf</tissue>
    </source>
</reference>
<feature type="region of interest" description="Disordered" evidence="2">
    <location>
        <begin position="305"/>
        <end position="368"/>
    </location>
</feature>
<dbReference type="InterPro" id="IPR056142">
    <property type="entry name" value="DUF7725"/>
</dbReference>
<feature type="domain" description="DUF7725" evidence="3">
    <location>
        <begin position="613"/>
        <end position="683"/>
    </location>
</feature>
<feature type="region of interest" description="Disordered" evidence="2">
    <location>
        <begin position="1"/>
        <end position="36"/>
    </location>
</feature>
<feature type="region of interest" description="Disordered" evidence="2">
    <location>
        <begin position="773"/>
        <end position="795"/>
    </location>
</feature>
<name>A0A164WUQ9_DAUCS</name>
<sequence>MEAPSGVAGARGVSLPMQSSRKEWRAVPEQDSGNEVEALTDFQRSKLGQSDERLIFEVQQPGDVDFCSISIDASMENELQQRLRSVVKQKEELEHVETEIRAEIIARSQIIALQSSYDSQIKEHVNANVKLQEQLREMEQGIHELEREIEVKERELHAIRLDTQAVWAKDDLLREQNKELANFRRERDNSEAERAQHLKQIHDFQEHIQEKEQLLMELQEQQRVAQETVIFKDEQLREAQTWITRAQEMDALQTSTNQTLQAELRERIEQYNQLWMNCQRQFTEFVHTIQALQIELAELRERSGTYSDDSRASQSNLKDASQSGNSNGSQLNVSGNAHARDSNTLPNGNLENDSSMSQGNASGQSGQTNHVAAVPIVPQSLVRMPTYLPGQVAALHPYIMHQQAVAQSVSSHVPQSHTAHFHSVPAVSSLNHWQNQQAASEGSQIPAQEQHPPSQSEQNLLRAENNYDYKVPVNGQPSQTEYVDAQINPEVQPQAVVPTQNEGAQVLESIDKRYIVDPRSQNNLQHLSSQFHEGLTLDSLKHNSESEKNINTLGKLEARVSMAEQPNAKLSEEQLKNKNLMENDGANTALASEALVSAEDKSKLVGKSSEITLLDEGSLLRCIVRTIPPNGGIRISSTLPNRLGKMLSPLHWHDYKKSYGKLDDFVGSHPELFVIEGDFIHLREGAQEIIAATAAFAKVKAAASATTSHSSLLPSVAVTPMAQSHRLKREQATSRPGNLTDGQTQTQLINGVPYAVGAVSTVKILSKSKDIAEHSSTEIRPQVPTQFASGNGSTIDRSDVVGSQIRGSVRGRANSSFVVKQQDRY</sequence>
<evidence type="ECO:0000256" key="2">
    <source>
        <dbReference type="SAM" id="MobiDB-lite"/>
    </source>
</evidence>
<gene>
    <name evidence="4" type="ORF">DCAR_020359</name>
</gene>
<keyword evidence="1" id="KW-0175">Coiled coil</keyword>
<proteinExistence type="predicted"/>
<dbReference type="OMA" id="SQFTEYA"/>
<protein>
    <recommendedName>
        <fullName evidence="3">DUF7725 domain-containing protein</fullName>
    </recommendedName>
</protein>
<evidence type="ECO:0000259" key="3">
    <source>
        <dbReference type="Pfam" id="PF24851"/>
    </source>
</evidence>
<dbReference type="STRING" id="79200.A0A164WUQ9"/>
<evidence type="ECO:0000256" key="1">
    <source>
        <dbReference type="SAM" id="Coils"/>
    </source>
</evidence>
<dbReference type="Gramene" id="KZM92276">
    <property type="protein sequence ID" value="KZM92276"/>
    <property type="gene ID" value="DCAR_020359"/>
</dbReference>
<dbReference type="Pfam" id="PF24851">
    <property type="entry name" value="DUF7725"/>
    <property type="match status" value="1"/>
</dbReference>
<accession>A0A164WUQ9</accession>
<dbReference type="EMBL" id="LNRQ01000006">
    <property type="protein sequence ID" value="KZM92276.1"/>
    <property type="molecule type" value="Genomic_DNA"/>
</dbReference>
<comment type="caution">
    <text evidence="4">The sequence shown here is derived from an EMBL/GenBank/DDBJ whole genome shotgun (WGS) entry which is preliminary data.</text>
</comment>
<evidence type="ECO:0000313" key="4">
    <source>
        <dbReference type="EMBL" id="KZM92276.1"/>
    </source>
</evidence>
<feature type="compositionally biased region" description="Low complexity" evidence="2">
    <location>
        <begin position="321"/>
        <end position="336"/>
    </location>
</feature>
<dbReference type="PANTHER" id="PTHR35766:SF1">
    <property type="entry name" value="OS08G0543600 PROTEIN"/>
    <property type="match status" value="1"/>
</dbReference>
<dbReference type="AlphaFoldDB" id="A0A164WUQ9"/>
<feature type="region of interest" description="Disordered" evidence="2">
    <location>
        <begin position="433"/>
        <end position="457"/>
    </location>
</feature>
<feature type="compositionally biased region" description="Polar residues" evidence="2">
    <location>
        <begin position="342"/>
        <end position="368"/>
    </location>
</feature>
<feature type="compositionally biased region" description="Polar residues" evidence="2">
    <location>
        <begin position="783"/>
        <end position="795"/>
    </location>
</feature>